<protein>
    <recommendedName>
        <fullName evidence="3">Peptidase C14</fullName>
    </recommendedName>
</protein>
<dbReference type="EMBL" id="KZ613473">
    <property type="protein sequence ID" value="PMD24340.1"/>
    <property type="molecule type" value="Genomic_DNA"/>
</dbReference>
<dbReference type="Proteomes" id="UP000235672">
    <property type="component" value="Unassembled WGS sequence"/>
</dbReference>
<accession>A0A2J6QDK0</accession>
<evidence type="ECO:0000313" key="2">
    <source>
        <dbReference type="Proteomes" id="UP000235672"/>
    </source>
</evidence>
<evidence type="ECO:0000313" key="1">
    <source>
        <dbReference type="EMBL" id="PMD24340.1"/>
    </source>
</evidence>
<proteinExistence type="predicted"/>
<evidence type="ECO:0008006" key="3">
    <source>
        <dbReference type="Google" id="ProtNLM"/>
    </source>
</evidence>
<dbReference type="AlphaFoldDB" id="A0A2J6QDK0"/>
<name>A0A2J6QDK0_9HELO</name>
<sequence>MPPLPPSNWQSRDRDDVPRHFRNMHVGNDLGIQRQTGPFQYENYPRRCLSAGIGYDVNCYRIPNHNPYEAFEQTLYHFKHSRLLPNGLVIVYFYSHGNFNDRVRLRAYPRSALDPRFSEFDQEIDLSGIIVSLQSMGADVLFLLQTCFAGGILSTVYQPGAGARKLPQHRVEIMASCGYEAQSLLRGLNSFCSVLTEELRSRIESGLNETFNTAQLYRGIYHRLLKINLDLSRGTAEELMKPASPIHISLDERAERASIPLKVVRRNVRRNSWGPQSAFDRNYPANDPLC</sequence>
<reference evidence="1 2" key="1">
    <citation type="submission" date="2016-05" db="EMBL/GenBank/DDBJ databases">
        <title>A degradative enzymes factory behind the ericoid mycorrhizal symbiosis.</title>
        <authorList>
            <consortium name="DOE Joint Genome Institute"/>
            <person name="Martino E."/>
            <person name="Morin E."/>
            <person name="Grelet G."/>
            <person name="Kuo A."/>
            <person name="Kohler A."/>
            <person name="Daghino S."/>
            <person name="Barry K."/>
            <person name="Choi C."/>
            <person name="Cichocki N."/>
            <person name="Clum A."/>
            <person name="Copeland A."/>
            <person name="Hainaut M."/>
            <person name="Haridas S."/>
            <person name="Labutti K."/>
            <person name="Lindquist E."/>
            <person name="Lipzen A."/>
            <person name="Khouja H.-R."/>
            <person name="Murat C."/>
            <person name="Ohm R."/>
            <person name="Olson A."/>
            <person name="Spatafora J."/>
            <person name="Veneault-Fourrey C."/>
            <person name="Henrissat B."/>
            <person name="Grigoriev I."/>
            <person name="Martin F."/>
            <person name="Perotto S."/>
        </authorList>
    </citation>
    <scope>NUCLEOTIDE SEQUENCE [LARGE SCALE GENOMIC DNA]</scope>
    <source>
        <strain evidence="1 2">UAMH 7357</strain>
    </source>
</reference>
<keyword evidence="2" id="KW-1185">Reference proteome</keyword>
<organism evidence="1 2">
    <name type="scientific">Hyaloscypha hepaticicola</name>
    <dbReference type="NCBI Taxonomy" id="2082293"/>
    <lineage>
        <taxon>Eukaryota</taxon>
        <taxon>Fungi</taxon>
        <taxon>Dikarya</taxon>
        <taxon>Ascomycota</taxon>
        <taxon>Pezizomycotina</taxon>
        <taxon>Leotiomycetes</taxon>
        <taxon>Helotiales</taxon>
        <taxon>Hyaloscyphaceae</taxon>
        <taxon>Hyaloscypha</taxon>
    </lineage>
</organism>
<gene>
    <name evidence="1" type="ORF">NA56DRAFT_700826</name>
</gene>